<dbReference type="HOGENOM" id="CLU_155761_5_1_10"/>
<dbReference type="SUPFAM" id="SSF143011">
    <property type="entry name" value="RelE-like"/>
    <property type="match status" value="1"/>
</dbReference>
<organism evidence="1 2">
    <name type="scientific">Parabacteroides goldsteinii DSM 19448 = WAL 12034</name>
    <dbReference type="NCBI Taxonomy" id="927665"/>
    <lineage>
        <taxon>Bacteria</taxon>
        <taxon>Pseudomonadati</taxon>
        <taxon>Bacteroidota</taxon>
        <taxon>Bacteroidia</taxon>
        <taxon>Bacteroidales</taxon>
        <taxon>Tannerellaceae</taxon>
        <taxon>Parabacteroides</taxon>
    </lineage>
</organism>
<dbReference type="InterPro" id="IPR035093">
    <property type="entry name" value="RelE/ParE_toxin_dom_sf"/>
</dbReference>
<dbReference type="Proteomes" id="UP000033047">
    <property type="component" value="Unassembled WGS sequence"/>
</dbReference>
<dbReference type="RefSeq" id="WP_010800927.1">
    <property type="nucleotide sequence ID" value="NZ_KQ033912.1"/>
</dbReference>
<comment type="caution">
    <text evidence="1">The sequence shown here is derived from an EMBL/GenBank/DDBJ whole genome shotgun (WGS) entry which is preliminary data.</text>
</comment>
<dbReference type="STRING" id="927665.HMPREF1535_02089"/>
<name>A0A0F5JE52_9BACT</name>
<reference evidence="1 2" key="1">
    <citation type="submission" date="2013-04" db="EMBL/GenBank/DDBJ databases">
        <title>The Genome Sequence of Parabacteroides goldsteinii DSM 19448.</title>
        <authorList>
            <consortium name="The Broad Institute Genomics Platform"/>
            <person name="Earl A."/>
            <person name="Ward D."/>
            <person name="Feldgarden M."/>
            <person name="Gevers D."/>
            <person name="Martens E."/>
            <person name="Sakamoto M."/>
            <person name="Benno Y."/>
            <person name="Song Y."/>
            <person name="Liu C."/>
            <person name="Lee J."/>
            <person name="Bolanos M."/>
            <person name="Vaisanen M.L."/>
            <person name="Finegold S.M."/>
            <person name="Walker B."/>
            <person name="Young S."/>
            <person name="Zeng Q."/>
            <person name="Gargeya S."/>
            <person name="Fitzgerald M."/>
            <person name="Haas B."/>
            <person name="Abouelleil A."/>
            <person name="Allen A.W."/>
            <person name="Alvarado L."/>
            <person name="Arachchi H.M."/>
            <person name="Berlin A.M."/>
            <person name="Chapman S.B."/>
            <person name="Gainer-Dewar J."/>
            <person name="Goldberg J."/>
            <person name="Griggs A."/>
            <person name="Gujja S."/>
            <person name="Hansen M."/>
            <person name="Howarth C."/>
            <person name="Imamovic A."/>
            <person name="Ireland A."/>
            <person name="Larimer J."/>
            <person name="McCowan C."/>
            <person name="Murphy C."/>
            <person name="Pearson M."/>
            <person name="Poon T.W."/>
            <person name="Priest M."/>
            <person name="Roberts A."/>
            <person name="Saif S."/>
            <person name="Shea T."/>
            <person name="Sisk P."/>
            <person name="Sykes S."/>
            <person name="Wortman J."/>
            <person name="Nusbaum C."/>
            <person name="Birren B."/>
        </authorList>
    </citation>
    <scope>NUCLEOTIDE SEQUENCE [LARGE SCALE GENOMIC DNA]</scope>
    <source>
        <strain evidence="1 2">DSM 19448</strain>
    </source>
</reference>
<dbReference type="AlphaFoldDB" id="A0A0F5JE52"/>
<dbReference type="EMBL" id="AQHV01000011">
    <property type="protein sequence ID" value="KKB56116.1"/>
    <property type="molecule type" value="Genomic_DNA"/>
</dbReference>
<sequence length="100" mass="11869">MNVDFSKDFEKSVRKLSGKILLSVKEVIQEVIDAKDLDDITHCIRLTGYDYVYRIRIGDYRAFFVFHVQIIGDTVMFEYLVSRGEAYNKKIQQKLRRKDK</sequence>
<evidence type="ECO:0008006" key="3">
    <source>
        <dbReference type="Google" id="ProtNLM"/>
    </source>
</evidence>
<evidence type="ECO:0000313" key="2">
    <source>
        <dbReference type="Proteomes" id="UP000033047"/>
    </source>
</evidence>
<dbReference type="Gene3D" id="3.30.2310.20">
    <property type="entry name" value="RelE-like"/>
    <property type="match status" value="1"/>
</dbReference>
<gene>
    <name evidence="1" type="ORF">HMPREF1535_02089</name>
</gene>
<protein>
    <recommendedName>
        <fullName evidence="3">RelE/StbE family addiction module toxin</fullName>
    </recommendedName>
</protein>
<proteinExistence type="predicted"/>
<evidence type="ECO:0000313" key="1">
    <source>
        <dbReference type="EMBL" id="KKB56116.1"/>
    </source>
</evidence>
<accession>A0A0F5JE52</accession>
<dbReference type="PATRIC" id="fig|927665.4.peg.2142"/>